<dbReference type="Gene3D" id="3.40.50.1820">
    <property type="entry name" value="alpha/beta hydrolase"/>
    <property type="match status" value="1"/>
</dbReference>
<proteinExistence type="inferred from homology"/>
<evidence type="ECO:0000313" key="6">
    <source>
        <dbReference type="Proteomes" id="UP001381693"/>
    </source>
</evidence>
<comment type="similarity">
    <text evidence="3">Belongs to the AB hydrolase superfamily. ABHD14 family.</text>
</comment>
<evidence type="ECO:0000259" key="4">
    <source>
        <dbReference type="Pfam" id="PF00561"/>
    </source>
</evidence>
<dbReference type="PANTHER" id="PTHR46197">
    <property type="entry name" value="PROTEIN ABHD14B-LIKE"/>
    <property type="match status" value="1"/>
</dbReference>
<reference evidence="5 6" key="1">
    <citation type="submission" date="2023-11" db="EMBL/GenBank/DDBJ databases">
        <title>Halocaridina rubra genome assembly.</title>
        <authorList>
            <person name="Smith C."/>
        </authorList>
    </citation>
    <scope>NUCLEOTIDE SEQUENCE [LARGE SCALE GENOMIC DNA]</scope>
    <source>
        <strain evidence="5">EP-1</strain>
        <tissue evidence="5">Whole</tissue>
    </source>
</reference>
<comment type="subcellular location">
    <subcellularLocation>
        <location evidence="1">Cytoplasm</location>
    </subcellularLocation>
</comment>
<evidence type="ECO:0000313" key="5">
    <source>
        <dbReference type="EMBL" id="KAK7076757.1"/>
    </source>
</evidence>
<evidence type="ECO:0000256" key="3">
    <source>
        <dbReference type="ARBA" id="ARBA00037942"/>
    </source>
</evidence>
<dbReference type="Proteomes" id="UP001381693">
    <property type="component" value="Unassembled WGS sequence"/>
</dbReference>
<protein>
    <submittedName>
        <fullName evidence="5">Protein abhd14b</fullName>
    </submittedName>
</protein>
<keyword evidence="6" id="KW-1185">Reference proteome</keyword>
<comment type="caution">
    <text evidence="5">The sequence shown here is derived from an EMBL/GenBank/DDBJ whole genome shotgun (WGS) entry which is preliminary data.</text>
</comment>
<dbReference type="InterPro" id="IPR029058">
    <property type="entry name" value="AB_hydrolase_fold"/>
</dbReference>
<dbReference type="Pfam" id="PF00561">
    <property type="entry name" value="Abhydrolase_1"/>
    <property type="match status" value="1"/>
</dbReference>
<accession>A0AAN8X551</accession>
<dbReference type="PANTHER" id="PTHR46197:SF3">
    <property type="entry name" value="AB HYDROLASE-1 DOMAIN-CONTAINING PROTEIN"/>
    <property type="match status" value="1"/>
</dbReference>
<sequence length="299" mass="32470">MVPGLMLNKMPMTPFRVMAVVSGVAAICLVFSALNTVGPTPKLGAVFAEQPKTVKRQASGATMADPKFWQTVNLQAEKIPKEVTDSLTKVTVNTNYINIMGTSTFYREANPPAGITSSGEVAVLLHGMAFKSETWLDLKTIHMLAAMGHRVIAIDLPGFGETNSKLSDSTEPGVYLNSFMTELKADHPVVVSPSMSGRFSFSYILKYPDGLGGFVPVAPVDSEKIVSIAKNISIPTMIIIGEKDNNLGIKSRSDLLHIPTSQSVTIPKGSHPAYLDNPGMFHQLLYNFIKQVHNHRARD</sequence>
<evidence type="ECO:0000256" key="1">
    <source>
        <dbReference type="ARBA" id="ARBA00004496"/>
    </source>
</evidence>
<organism evidence="5 6">
    <name type="scientific">Halocaridina rubra</name>
    <name type="common">Hawaiian red shrimp</name>
    <dbReference type="NCBI Taxonomy" id="373956"/>
    <lineage>
        <taxon>Eukaryota</taxon>
        <taxon>Metazoa</taxon>
        <taxon>Ecdysozoa</taxon>
        <taxon>Arthropoda</taxon>
        <taxon>Crustacea</taxon>
        <taxon>Multicrustacea</taxon>
        <taxon>Malacostraca</taxon>
        <taxon>Eumalacostraca</taxon>
        <taxon>Eucarida</taxon>
        <taxon>Decapoda</taxon>
        <taxon>Pleocyemata</taxon>
        <taxon>Caridea</taxon>
        <taxon>Atyoidea</taxon>
        <taxon>Atyidae</taxon>
        <taxon>Halocaridina</taxon>
    </lineage>
</organism>
<dbReference type="EMBL" id="JAXCGZ010009559">
    <property type="protein sequence ID" value="KAK7076757.1"/>
    <property type="molecule type" value="Genomic_DNA"/>
</dbReference>
<name>A0AAN8X551_HALRR</name>
<dbReference type="PRINTS" id="PR00111">
    <property type="entry name" value="ABHYDROLASE"/>
</dbReference>
<dbReference type="SUPFAM" id="SSF53474">
    <property type="entry name" value="alpha/beta-Hydrolases"/>
    <property type="match status" value="1"/>
</dbReference>
<gene>
    <name evidence="5" type="primary">ABHD14B</name>
    <name evidence="5" type="ORF">SK128_022904</name>
</gene>
<dbReference type="InterPro" id="IPR000073">
    <property type="entry name" value="AB_hydrolase_1"/>
</dbReference>
<dbReference type="AlphaFoldDB" id="A0AAN8X551"/>
<evidence type="ECO:0000256" key="2">
    <source>
        <dbReference type="ARBA" id="ARBA00022490"/>
    </source>
</evidence>
<feature type="domain" description="AB hydrolase-1" evidence="4">
    <location>
        <begin position="123"/>
        <end position="219"/>
    </location>
</feature>
<dbReference type="GO" id="GO:0005737">
    <property type="term" value="C:cytoplasm"/>
    <property type="evidence" value="ECO:0007669"/>
    <property type="project" value="UniProtKB-SubCell"/>
</dbReference>
<keyword evidence="2" id="KW-0963">Cytoplasm</keyword>